<feature type="domain" description="EAL" evidence="1">
    <location>
        <begin position="284"/>
        <end position="534"/>
    </location>
</feature>
<dbReference type="SMART" id="SM00052">
    <property type="entry name" value="EAL"/>
    <property type="match status" value="1"/>
</dbReference>
<evidence type="ECO:0000313" key="3">
    <source>
        <dbReference type="EMBL" id="EHH69001.1"/>
    </source>
</evidence>
<dbReference type="Pfam" id="PF00563">
    <property type="entry name" value="EAL"/>
    <property type="match status" value="1"/>
</dbReference>
<dbReference type="InterPro" id="IPR000160">
    <property type="entry name" value="GGDEF_dom"/>
</dbReference>
<comment type="caution">
    <text evidence="3">The sequence shown here is derived from an EMBL/GenBank/DDBJ whole genome shotgun (WGS) entry which is preliminary data.</text>
</comment>
<name>G6XFP3_9PROT</name>
<dbReference type="GO" id="GO:0071111">
    <property type="term" value="F:cyclic-guanylate-specific phosphodiesterase activity"/>
    <property type="evidence" value="ECO:0007669"/>
    <property type="project" value="InterPro"/>
</dbReference>
<accession>G6XFP3</accession>
<dbReference type="NCBIfam" id="TIGR00254">
    <property type="entry name" value="GGDEF"/>
    <property type="match status" value="1"/>
</dbReference>
<dbReference type="InterPro" id="IPR029787">
    <property type="entry name" value="Nucleotide_cyclase"/>
</dbReference>
<dbReference type="EMBL" id="AGQV01000001">
    <property type="protein sequence ID" value="EHH69001.1"/>
    <property type="molecule type" value="Genomic_DNA"/>
</dbReference>
<dbReference type="Pfam" id="PF00990">
    <property type="entry name" value="GGDEF"/>
    <property type="match status" value="1"/>
</dbReference>
<dbReference type="PANTHER" id="PTHR33121">
    <property type="entry name" value="CYCLIC DI-GMP PHOSPHODIESTERASE PDEF"/>
    <property type="match status" value="1"/>
</dbReference>
<dbReference type="Gene3D" id="3.30.70.270">
    <property type="match status" value="1"/>
</dbReference>
<dbReference type="PATRIC" id="fig|1088869.3.peg.311"/>
<evidence type="ECO:0000259" key="1">
    <source>
        <dbReference type="PROSITE" id="PS50883"/>
    </source>
</evidence>
<sequence length="541" mass="60712">MARLSITSLHDIACEGLAILRQGRVVEANLPFLSLFDCPLKDLPPLTDFLPAALTAPPDGQNRAALLYRVHNGIMAIHFRLYAICWQQDLCMALAITLSSPDKKPSLTDPARHDPVTHLLVREDFNEQVRTFFRNRLDRNPAGALFFLDIQRFHTINDFYGQSAGNRVLQTLANRLQDALPDTCRMGRIGDDEFGVFCPLPYDNPAQARHIAQTIRDVCHSPLDQGNERLHLTVRIGYCLLPHDTASFDMACHYADLALQAAKKNPTRDWIHFEPGMARRASARSEMEHDLRTALTKQQFFLDFQPILDLRTSRLKGVEALLRWHHPVHGIISPLDFIPVAEDSGLIVAIGRWVLLDACRQGLLLPPDTGMAINISPIQFQNDDLYAVVLQSLQQTGFPASRLELELTERIFLEADQKNLRTLEKIRALGVHIVMDDFGIGYSSLNYLRRFPFDCLKIDRSFIQDMIQDDRIRSIVDAILHLAQALGIDVVAEGIEAPEQLHALQTTKCQTGQGFLLGCPGPLTNLICLFPNNPTKSGPSS</sequence>
<dbReference type="PANTHER" id="PTHR33121:SF79">
    <property type="entry name" value="CYCLIC DI-GMP PHOSPHODIESTERASE PDED-RELATED"/>
    <property type="match status" value="1"/>
</dbReference>
<gene>
    <name evidence="3" type="ORF">GMO_03080</name>
</gene>
<organism evidence="3 4">
    <name type="scientific">Gluconobacter morbifer G707</name>
    <dbReference type="NCBI Taxonomy" id="1088869"/>
    <lineage>
        <taxon>Bacteria</taxon>
        <taxon>Pseudomonadati</taxon>
        <taxon>Pseudomonadota</taxon>
        <taxon>Alphaproteobacteria</taxon>
        <taxon>Acetobacterales</taxon>
        <taxon>Acetobacteraceae</taxon>
        <taxon>Gluconobacter</taxon>
    </lineage>
</organism>
<keyword evidence="4" id="KW-1185">Reference proteome</keyword>
<reference evidence="3 4" key="1">
    <citation type="submission" date="2011-10" db="EMBL/GenBank/DDBJ databases">
        <title>Genome sequence of Gluconobacter morbifer G707, isolated from Drosophila gut.</title>
        <authorList>
            <person name="Lee W.-J."/>
            <person name="Kim E.-K."/>
        </authorList>
    </citation>
    <scope>NUCLEOTIDE SEQUENCE [LARGE SCALE GENOMIC DNA]</scope>
    <source>
        <strain evidence="3 4">G707</strain>
    </source>
</reference>
<dbReference type="eggNOG" id="COG5001">
    <property type="taxonomic scope" value="Bacteria"/>
</dbReference>
<dbReference type="STRING" id="1088869.GMO_03080"/>
<dbReference type="Gene3D" id="3.20.20.450">
    <property type="entry name" value="EAL domain"/>
    <property type="match status" value="1"/>
</dbReference>
<dbReference type="PROSITE" id="PS50883">
    <property type="entry name" value="EAL"/>
    <property type="match status" value="1"/>
</dbReference>
<dbReference type="SUPFAM" id="SSF141868">
    <property type="entry name" value="EAL domain-like"/>
    <property type="match status" value="1"/>
</dbReference>
<dbReference type="AlphaFoldDB" id="G6XFP3"/>
<dbReference type="SUPFAM" id="SSF55073">
    <property type="entry name" value="Nucleotide cyclase"/>
    <property type="match status" value="1"/>
</dbReference>
<evidence type="ECO:0000313" key="4">
    <source>
        <dbReference type="Proteomes" id="UP000004949"/>
    </source>
</evidence>
<dbReference type="InterPro" id="IPR035919">
    <property type="entry name" value="EAL_sf"/>
</dbReference>
<dbReference type="InterPro" id="IPR043128">
    <property type="entry name" value="Rev_trsase/Diguanyl_cyclase"/>
</dbReference>
<feature type="domain" description="GGDEF" evidence="2">
    <location>
        <begin position="141"/>
        <end position="275"/>
    </location>
</feature>
<proteinExistence type="predicted"/>
<evidence type="ECO:0000259" key="2">
    <source>
        <dbReference type="PROSITE" id="PS50887"/>
    </source>
</evidence>
<dbReference type="Proteomes" id="UP000004949">
    <property type="component" value="Unassembled WGS sequence"/>
</dbReference>
<dbReference type="InterPro" id="IPR050706">
    <property type="entry name" value="Cyclic-di-GMP_PDE-like"/>
</dbReference>
<dbReference type="CDD" id="cd01949">
    <property type="entry name" value="GGDEF"/>
    <property type="match status" value="1"/>
</dbReference>
<dbReference type="CDD" id="cd01948">
    <property type="entry name" value="EAL"/>
    <property type="match status" value="1"/>
</dbReference>
<dbReference type="RefSeq" id="WP_008850458.1">
    <property type="nucleotide sequence ID" value="NZ_AGQV01000001.1"/>
</dbReference>
<dbReference type="InterPro" id="IPR001633">
    <property type="entry name" value="EAL_dom"/>
</dbReference>
<protein>
    <submittedName>
        <fullName evidence="3">Sensory box/GGDEF family protein</fullName>
    </submittedName>
</protein>
<dbReference type="SMART" id="SM00267">
    <property type="entry name" value="GGDEF"/>
    <property type="match status" value="1"/>
</dbReference>
<dbReference type="PROSITE" id="PS50887">
    <property type="entry name" value="GGDEF"/>
    <property type="match status" value="1"/>
</dbReference>